<dbReference type="GO" id="GO:0005975">
    <property type="term" value="P:carbohydrate metabolic process"/>
    <property type="evidence" value="ECO:0007669"/>
    <property type="project" value="InterPro"/>
</dbReference>
<dbReference type="GO" id="GO:0005576">
    <property type="term" value="C:extracellular region"/>
    <property type="evidence" value="ECO:0007669"/>
    <property type="project" value="UniProtKB-SubCell"/>
</dbReference>
<feature type="chain" id="PRO_5007574439" description="NodB homology domain-containing protein" evidence="3">
    <location>
        <begin position="20"/>
        <end position="346"/>
    </location>
</feature>
<dbReference type="Pfam" id="PF01522">
    <property type="entry name" value="Polysacc_deac_1"/>
    <property type="match status" value="1"/>
</dbReference>
<evidence type="ECO:0000256" key="2">
    <source>
        <dbReference type="ARBA" id="ARBA00022729"/>
    </source>
</evidence>
<sequence>MKYLLTSTLLLITSLSILAQENIQHEVTSLVYHRFGDDRFPSTNIATATFEEHLKFLKAQGYTSLTISEVVDEVNDSTAAKRKLVAITIDDGYKSFFENGLPLLKKYGFKATLFVNTKSIGYTDYMSWEDIREAQKAGVEIGNHSHSHPFFLSVSERTRNSFFKSEVQESQDLMKSNLNFTPKVFAYPYGEHDEEMKIALSEMGFKGAVAQNSGVITEYSDVFQFPRFPMSESYGDVDQFKDKMKMKGLAVTNAEAISTGYSGSTEKPKILIEFKENGLFVESMQCFVQGSKCAKSMRITRDGNVALSIRPQTDLKARRTLFTITIPDSKGNWHWYSYLWVNPEIQ</sequence>
<name>A0A150X818_ROSEK</name>
<dbReference type="InterPro" id="IPR011330">
    <property type="entry name" value="Glyco_hydro/deAcase_b/a-brl"/>
</dbReference>
<feature type="signal peptide" evidence="3">
    <location>
        <begin position="1"/>
        <end position="19"/>
    </location>
</feature>
<dbReference type="STRING" id="279360.MB14_06450"/>
<dbReference type="InterPro" id="IPR051398">
    <property type="entry name" value="Polysacch_Deacetylase"/>
</dbReference>
<gene>
    <name evidence="5" type="ORF">MB14_06450</name>
</gene>
<dbReference type="PROSITE" id="PS51677">
    <property type="entry name" value="NODB"/>
    <property type="match status" value="1"/>
</dbReference>
<dbReference type="OrthoDB" id="9778320at2"/>
<evidence type="ECO:0000256" key="3">
    <source>
        <dbReference type="SAM" id="SignalP"/>
    </source>
</evidence>
<evidence type="ECO:0000259" key="4">
    <source>
        <dbReference type="PROSITE" id="PS51677"/>
    </source>
</evidence>
<comment type="caution">
    <text evidence="5">The sequence shown here is derived from an EMBL/GenBank/DDBJ whole genome shotgun (WGS) entry which is preliminary data.</text>
</comment>
<accession>A0A150X818</accession>
<evidence type="ECO:0000256" key="1">
    <source>
        <dbReference type="ARBA" id="ARBA00004613"/>
    </source>
</evidence>
<keyword evidence="2 3" id="KW-0732">Signal</keyword>
<dbReference type="Gene3D" id="3.20.20.370">
    <property type="entry name" value="Glycoside hydrolase/deacetylase"/>
    <property type="match status" value="1"/>
</dbReference>
<evidence type="ECO:0000313" key="6">
    <source>
        <dbReference type="Proteomes" id="UP000075583"/>
    </source>
</evidence>
<evidence type="ECO:0000313" key="5">
    <source>
        <dbReference type="EMBL" id="KYG74840.1"/>
    </source>
</evidence>
<keyword evidence="6" id="KW-1185">Reference proteome</keyword>
<dbReference type="InterPro" id="IPR002509">
    <property type="entry name" value="NODB_dom"/>
</dbReference>
<reference evidence="5" key="1">
    <citation type="submission" date="2016-01" db="EMBL/GenBank/DDBJ databases">
        <title>Genome sequencing of Roseivirga ehrenbergii KMM 6017.</title>
        <authorList>
            <person name="Selvaratnam C."/>
            <person name="Thevarajoo S."/>
            <person name="Goh K.M."/>
            <person name="Ee R."/>
            <person name="Chan K.-G."/>
            <person name="Chong C.S."/>
        </authorList>
    </citation>
    <scope>NUCLEOTIDE SEQUENCE [LARGE SCALE GENOMIC DNA]</scope>
    <source>
        <strain evidence="5">KMM 6017</strain>
    </source>
</reference>
<dbReference type="CDD" id="cd10973">
    <property type="entry name" value="CE4_DAC_u4_5s"/>
    <property type="match status" value="1"/>
</dbReference>
<dbReference type="PANTHER" id="PTHR34216:SF3">
    <property type="entry name" value="POLY-BETA-1,6-N-ACETYL-D-GLUCOSAMINE N-DEACETYLASE"/>
    <property type="match status" value="1"/>
</dbReference>
<dbReference type="AlphaFoldDB" id="A0A150X818"/>
<dbReference type="GO" id="GO:0016810">
    <property type="term" value="F:hydrolase activity, acting on carbon-nitrogen (but not peptide) bonds"/>
    <property type="evidence" value="ECO:0007669"/>
    <property type="project" value="InterPro"/>
</dbReference>
<proteinExistence type="predicted"/>
<dbReference type="Proteomes" id="UP000075583">
    <property type="component" value="Unassembled WGS sequence"/>
</dbReference>
<protein>
    <recommendedName>
        <fullName evidence="4">NodB homology domain-containing protein</fullName>
    </recommendedName>
</protein>
<dbReference type="PANTHER" id="PTHR34216">
    <property type="match status" value="1"/>
</dbReference>
<dbReference type="EMBL" id="LQZQ01000045">
    <property type="protein sequence ID" value="KYG74840.1"/>
    <property type="molecule type" value="Genomic_DNA"/>
</dbReference>
<comment type="subcellular location">
    <subcellularLocation>
        <location evidence="1">Secreted</location>
    </subcellularLocation>
</comment>
<dbReference type="RefSeq" id="WP_062592225.1">
    <property type="nucleotide sequence ID" value="NZ_LQZQ01000045.1"/>
</dbReference>
<organism evidence="5 6">
    <name type="scientific">Roseivirga ehrenbergii (strain DSM 102268 / JCM 13514 / KCTC 12282 / NCIMB 14502 / KMM 6017)</name>
    <dbReference type="NCBI Taxonomy" id="279360"/>
    <lineage>
        <taxon>Bacteria</taxon>
        <taxon>Pseudomonadati</taxon>
        <taxon>Bacteroidota</taxon>
        <taxon>Cytophagia</taxon>
        <taxon>Cytophagales</taxon>
        <taxon>Roseivirgaceae</taxon>
        <taxon>Roseivirga</taxon>
    </lineage>
</organism>
<feature type="domain" description="NodB homology" evidence="4">
    <location>
        <begin position="83"/>
        <end position="346"/>
    </location>
</feature>
<dbReference type="SUPFAM" id="SSF88713">
    <property type="entry name" value="Glycoside hydrolase/deacetylase"/>
    <property type="match status" value="1"/>
</dbReference>